<dbReference type="AlphaFoldDB" id="A0A437QZE8"/>
<gene>
    <name evidence="2" type="ORF">EOE67_08305</name>
</gene>
<name>A0A437QZE8_9GAMM</name>
<dbReference type="RefSeq" id="WP_127698636.1">
    <property type="nucleotide sequence ID" value="NZ_SACS01000007.1"/>
</dbReference>
<sequence length="79" mass="8886">MKRFLSKLPTAATCGRYFVGGMAAFWIILLLFLLLPAEPLWLLQLVIGCWLISFVITFGSYILLVLRRIGVLPNDKEGS</sequence>
<feature type="transmembrane region" description="Helical" evidence="1">
    <location>
        <begin position="12"/>
        <end position="35"/>
    </location>
</feature>
<keyword evidence="3" id="KW-1185">Reference proteome</keyword>
<protein>
    <submittedName>
        <fullName evidence="2">Uncharacterized protein</fullName>
    </submittedName>
</protein>
<comment type="caution">
    <text evidence="2">The sequence shown here is derived from an EMBL/GenBank/DDBJ whole genome shotgun (WGS) entry which is preliminary data.</text>
</comment>
<dbReference type="OrthoDB" id="9869366at2"/>
<organism evidence="2 3">
    <name type="scientific">Rheinheimera riviphila</name>
    <dbReference type="NCBI Taxonomy" id="1834037"/>
    <lineage>
        <taxon>Bacteria</taxon>
        <taxon>Pseudomonadati</taxon>
        <taxon>Pseudomonadota</taxon>
        <taxon>Gammaproteobacteria</taxon>
        <taxon>Chromatiales</taxon>
        <taxon>Chromatiaceae</taxon>
        <taxon>Rheinheimera</taxon>
    </lineage>
</organism>
<evidence type="ECO:0000313" key="2">
    <source>
        <dbReference type="EMBL" id="RVU39905.1"/>
    </source>
</evidence>
<reference evidence="2 3" key="1">
    <citation type="submission" date="2019-01" db="EMBL/GenBank/DDBJ databases">
        <authorList>
            <person name="Chen W.-M."/>
        </authorList>
    </citation>
    <scope>NUCLEOTIDE SEQUENCE [LARGE SCALE GENOMIC DNA]</scope>
    <source>
        <strain evidence="2 3">KYPC3</strain>
    </source>
</reference>
<feature type="transmembrane region" description="Helical" evidence="1">
    <location>
        <begin position="41"/>
        <end position="66"/>
    </location>
</feature>
<dbReference type="Proteomes" id="UP000283077">
    <property type="component" value="Unassembled WGS sequence"/>
</dbReference>
<keyword evidence="1" id="KW-0812">Transmembrane</keyword>
<keyword evidence="1" id="KW-0472">Membrane</keyword>
<dbReference type="EMBL" id="SACS01000007">
    <property type="protein sequence ID" value="RVU39905.1"/>
    <property type="molecule type" value="Genomic_DNA"/>
</dbReference>
<accession>A0A437QZE8</accession>
<proteinExistence type="predicted"/>
<evidence type="ECO:0000313" key="3">
    <source>
        <dbReference type="Proteomes" id="UP000283077"/>
    </source>
</evidence>
<keyword evidence="1" id="KW-1133">Transmembrane helix</keyword>
<evidence type="ECO:0000256" key="1">
    <source>
        <dbReference type="SAM" id="Phobius"/>
    </source>
</evidence>